<evidence type="ECO:0000313" key="2">
    <source>
        <dbReference type="Proteomes" id="UP000507470"/>
    </source>
</evidence>
<accession>A0A6J8ETB1</accession>
<gene>
    <name evidence="1" type="ORF">MCOR_55757</name>
</gene>
<dbReference type="EMBL" id="CACVKT020009878">
    <property type="protein sequence ID" value="CAC5423788.1"/>
    <property type="molecule type" value="Genomic_DNA"/>
</dbReference>
<reference evidence="1 2" key="1">
    <citation type="submission" date="2020-06" db="EMBL/GenBank/DDBJ databases">
        <authorList>
            <person name="Li R."/>
            <person name="Bekaert M."/>
        </authorList>
    </citation>
    <scope>NUCLEOTIDE SEQUENCE [LARGE SCALE GENOMIC DNA]</scope>
    <source>
        <strain evidence="2">wild</strain>
    </source>
</reference>
<protein>
    <submittedName>
        <fullName evidence="1">Uncharacterized protein</fullName>
    </submittedName>
</protein>
<keyword evidence="2" id="KW-1185">Reference proteome</keyword>
<dbReference type="AlphaFoldDB" id="A0A6J8ETB1"/>
<organism evidence="1 2">
    <name type="scientific">Mytilus coruscus</name>
    <name type="common">Sea mussel</name>
    <dbReference type="NCBI Taxonomy" id="42192"/>
    <lineage>
        <taxon>Eukaryota</taxon>
        <taxon>Metazoa</taxon>
        <taxon>Spiralia</taxon>
        <taxon>Lophotrochozoa</taxon>
        <taxon>Mollusca</taxon>
        <taxon>Bivalvia</taxon>
        <taxon>Autobranchia</taxon>
        <taxon>Pteriomorphia</taxon>
        <taxon>Mytilida</taxon>
        <taxon>Mytiloidea</taxon>
        <taxon>Mytilidae</taxon>
        <taxon>Mytilinae</taxon>
        <taxon>Mytilus</taxon>
    </lineage>
</organism>
<dbReference type="Proteomes" id="UP000507470">
    <property type="component" value="Unassembled WGS sequence"/>
</dbReference>
<proteinExistence type="predicted"/>
<evidence type="ECO:0000313" key="1">
    <source>
        <dbReference type="EMBL" id="CAC5423788.1"/>
    </source>
</evidence>
<name>A0A6J8ETB1_MYTCO</name>
<sequence length="159" mass="17906">MLEKTRLNMNTNFVEGFNRSKRRSLPSNVTFQGNITGRAYSSANSVKFGPGESVLKLCTTLYCEAPVGGSAYMALRYTKSGHFTKTALILFEEDSTEVKCHFFQGNITGRLIHKTVLILILENQKLWTLYCEAPVYGSKKTKSGHFTKTAQKYYIIQAI</sequence>